<feature type="region of interest" description="Disordered" evidence="1">
    <location>
        <begin position="168"/>
        <end position="487"/>
    </location>
</feature>
<evidence type="ECO:0000313" key="4">
    <source>
        <dbReference type="Proteomes" id="UP001310890"/>
    </source>
</evidence>
<feature type="compositionally biased region" description="Low complexity" evidence="1">
    <location>
        <begin position="811"/>
        <end position="824"/>
    </location>
</feature>
<gene>
    <name evidence="3" type="ORF">LTR62_008216</name>
</gene>
<proteinExistence type="predicted"/>
<feature type="compositionally biased region" description="Pro residues" evidence="1">
    <location>
        <begin position="787"/>
        <end position="798"/>
    </location>
</feature>
<feature type="compositionally biased region" description="Basic and acidic residues" evidence="1">
    <location>
        <begin position="772"/>
        <end position="781"/>
    </location>
</feature>
<feature type="domain" description="J" evidence="2">
    <location>
        <begin position="9"/>
        <end position="75"/>
    </location>
</feature>
<evidence type="ECO:0000256" key="1">
    <source>
        <dbReference type="SAM" id="MobiDB-lite"/>
    </source>
</evidence>
<organism evidence="3 4">
    <name type="scientific">Meristemomyces frigidus</name>
    <dbReference type="NCBI Taxonomy" id="1508187"/>
    <lineage>
        <taxon>Eukaryota</taxon>
        <taxon>Fungi</taxon>
        <taxon>Dikarya</taxon>
        <taxon>Ascomycota</taxon>
        <taxon>Pezizomycotina</taxon>
        <taxon>Dothideomycetes</taxon>
        <taxon>Dothideomycetidae</taxon>
        <taxon>Mycosphaerellales</taxon>
        <taxon>Teratosphaeriaceae</taxon>
        <taxon>Meristemomyces</taxon>
    </lineage>
</organism>
<feature type="compositionally biased region" description="Basic and acidic residues" evidence="1">
    <location>
        <begin position="355"/>
        <end position="365"/>
    </location>
</feature>
<feature type="compositionally biased region" description="Basic and acidic residues" evidence="1">
    <location>
        <begin position="324"/>
        <end position="333"/>
    </location>
</feature>
<feature type="compositionally biased region" description="Basic and acidic residues" evidence="1">
    <location>
        <begin position="443"/>
        <end position="455"/>
    </location>
</feature>
<feature type="compositionally biased region" description="Pro residues" evidence="1">
    <location>
        <begin position="183"/>
        <end position="200"/>
    </location>
</feature>
<dbReference type="AlphaFoldDB" id="A0AAN7TI98"/>
<feature type="compositionally biased region" description="Polar residues" evidence="1">
    <location>
        <begin position="906"/>
        <end position="919"/>
    </location>
</feature>
<dbReference type="PROSITE" id="PS50076">
    <property type="entry name" value="DNAJ_2"/>
    <property type="match status" value="1"/>
</dbReference>
<dbReference type="GO" id="GO:0030544">
    <property type="term" value="F:Hsp70 protein binding"/>
    <property type="evidence" value="ECO:0007669"/>
    <property type="project" value="TreeGrafter"/>
</dbReference>
<evidence type="ECO:0000313" key="3">
    <source>
        <dbReference type="EMBL" id="KAK5108559.1"/>
    </source>
</evidence>
<feature type="compositionally biased region" description="Acidic residues" evidence="1">
    <location>
        <begin position="414"/>
        <end position="424"/>
    </location>
</feature>
<reference evidence="3" key="1">
    <citation type="submission" date="2023-08" db="EMBL/GenBank/DDBJ databases">
        <title>Black Yeasts Isolated from many extreme environments.</title>
        <authorList>
            <person name="Coleine C."/>
            <person name="Stajich J.E."/>
            <person name="Selbmann L."/>
        </authorList>
    </citation>
    <scope>NUCLEOTIDE SEQUENCE</scope>
    <source>
        <strain evidence="3">CCFEE 5401</strain>
    </source>
</reference>
<feature type="compositionally biased region" description="Polar residues" evidence="1">
    <location>
        <begin position="825"/>
        <end position="845"/>
    </location>
</feature>
<dbReference type="PRINTS" id="PR00625">
    <property type="entry name" value="JDOMAIN"/>
</dbReference>
<dbReference type="EMBL" id="JAVRRL010000083">
    <property type="protein sequence ID" value="KAK5108559.1"/>
    <property type="molecule type" value="Genomic_DNA"/>
</dbReference>
<feature type="compositionally biased region" description="Polar residues" evidence="1">
    <location>
        <begin position="859"/>
        <end position="877"/>
    </location>
</feature>
<evidence type="ECO:0000259" key="2">
    <source>
        <dbReference type="PROSITE" id="PS50076"/>
    </source>
</evidence>
<dbReference type="PANTHER" id="PTHR43908:SF3">
    <property type="entry name" value="AT29763P-RELATED"/>
    <property type="match status" value="1"/>
</dbReference>
<comment type="caution">
    <text evidence="3">The sequence shown here is derived from an EMBL/GenBank/DDBJ whole genome shotgun (WGS) entry which is preliminary data.</text>
</comment>
<dbReference type="Gene3D" id="1.10.287.110">
    <property type="entry name" value="DnaJ domain"/>
    <property type="match status" value="1"/>
</dbReference>
<feature type="region of interest" description="Disordered" evidence="1">
    <location>
        <begin position="675"/>
        <end position="920"/>
    </location>
</feature>
<dbReference type="Pfam" id="PF00226">
    <property type="entry name" value="DnaJ"/>
    <property type="match status" value="1"/>
</dbReference>
<dbReference type="GO" id="GO:0005789">
    <property type="term" value="C:endoplasmic reticulum membrane"/>
    <property type="evidence" value="ECO:0007669"/>
    <property type="project" value="TreeGrafter"/>
</dbReference>
<accession>A0AAN7TI98</accession>
<dbReference type="InterPro" id="IPR051100">
    <property type="entry name" value="DnaJ_subfamily_B/C"/>
</dbReference>
<feature type="region of interest" description="Disordered" evidence="1">
    <location>
        <begin position="73"/>
        <end position="133"/>
    </location>
</feature>
<feature type="compositionally biased region" description="Polar residues" evidence="1">
    <location>
        <begin position="731"/>
        <end position="764"/>
    </location>
</feature>
<feature type="compositionally biased region" description="Polar residues" evidence="1">
    <location>
        <begin position="111"/>
        <end position="130"/>
    </location>
</feature>
<dbReference type="SMART" id="SM00271">
    <property type="entry name" value="DnaJ"/>
    <property type="match status" value="1"/>
</dbReference>
<feature type="compositionally biased region" description="Polar residues" evidence="1">
    <location>
        <begin position="386"/>
        <end position="399"/>
    </location>
</feature>
<feature type="compositionally biased region" description="Polar residues" evidence="1">
    <location>
        <begin position="677"/>
        <end position="695"/>
    </location>
</feature>
<dbReference type="PANTHER" id="PTHR43908">
    <property type="entry name" value="AT29763P-RELATED"/>
    <property type="match status" value="1"/>
</dbReference>
<dbReference type="Proteomes" id="UP001310890">
    <property type="component" value="Unassembled WGS sequence"/>
</dbReference>
<protein>
    <recommendedName>
        <fullName evidence="2">J domain-containing protein</fullName>
    </recommendedName>
</protein>
<sequence>MVKPDVKHNYYADLELPTTCTVEDVKKQYRKLALQYHPDRNAGREEEFVPKFQAIQTAIEVLGDATSKNKYDADRRKVGLYPPARPGQQANPTGNPYSATSAYPAPPRRTQPNTYQRPQPASGSYFTTPTGADRFTSFTRAAPTARKDAGGPAADRANNFRAWQNLNTAQEKEKRDGFTYTRPAPPPPPTMPSPNRPRPPPRQDTKLPSEEEIRAGMKHRQAEDVDARQSAWAAFQRSPGMPAVGRSNTTRTPKKQGFDPNAPGSDERACADGGYAHMHRRSEDFSNRQQGSMPPPPPPPGPPPMSPSSPTSSRPLADPLRPFKAREDSHDDQVPYAEGTRVRTPYSSVSGERTPFTRESSDGLRRSTSTRDATRLFPGGKAGRARSTSPLSRQAQANPSSSSKSNSKTFVDYSDSDASPEEESTSQTNDDITSSNNASRPDTAPHPKTPFERPLKVPTPPSRRFNGSTAFFSPPVDGAHSDNDMPGMQQKTANNMYDSPSLEHDDATDDSNSELCGWAAHTFGTVPTYGAERRKPRVPAWAYPSSVFPGIVRSKTTEQVQNDLLATSTGARKASILASMVDLSPASVAQDEEHALEFVKQCLTASYGEAPSNFDREVLMKLASTAREQRSCGKITLDNIMARTLQLFPSLALPQLDMSFANSLPLHDSFTYPGKQTMFTPTRNRSEENVNTTFSPDGWSGQFKGSDYFAPPPPTSRKQPSPSRKPKSELRSATANPPGSTSEANGAQQSSRTDAEETAQQDPQATPGGVKFSKEEWEQTIKEPSWMWPPPPPNPPSPTKAGKTSSRKASRSTTRSQASGASQAPTGVSGNENQGPGSDEQSTANMDDVDAMDIDMTPPAQSKHSTPQDQAAATNGTGEPRLYSVRPSAWRQQQEIPTDGAHQNRRASNTSATKGTFATNLDDLTHVEPLARDPNAGLDSLSGIGSTLPFTSKASASLPTAVHEPQKLQMPPVPKAPEVPHKLTKDSWHTHTADFAAYCQAYHAFNTTMVAHFAAREDQAQAQIQSGTAWLEAVGDTTATMHAPTGFGGYLRGVVEDEMVRETWNLGCERHKVAVEEFGRLRGRVRKLVVEGGGLR</sequence>
<dbReference type="GO" id="GO:0071218">
    <property type="term" value="P:cellular response to misfolded protein"/>
    <property type="evidence" value="ECO:0007669"/>
    <property type="project" value="TreeGrafter"/>
</dbReference>
<dbReference type="InterPro" id="IPR036869">
    <property type="entry name" value="J_dom_sf"/>
</dbReference>
<feature type="compositionally biased region" description="Pro residues" evidence="1">
    <location>
        <begin position="293"/>
        <end position="307"/>
    </location>
</feature>
<name>A0AAN7TI98_9PEZI</name>
<feature type="compositionally biased region" description="Polar residues" evidence="1">
    <location>
        <begin position="425"/>
        <end position="440"/>
    </location>
</feature>
<dbReference type="CDD" id="cd06257">
    <property type="entry name" value="DnaJ"/>
    <property type="match status" value="1"/>
</dbReference>
<feature type="compositionally biased region" description="Basic and acidic residues" evidence="1">
    <location>
        <begin position="201"/>
        <end position="227"/>
    </location>
</feature>
<dbReference type="InterPro" id="IPR001623">
    <property type="entry name" value="DnaJ_domain"/>
</dbReference>
<dbReference type="SUPFAM" id="SSF46565">
    <property type="entry name" value="Chaperone J-domain"/>
    <property type="match status" value="1"/>
</dbReference>